<reference evidence="1" key="1">
    <citation type="submission" date="2021-07" db="EMBL/GenBank/DDBJ databases">
        <title>Roseobacter insulae sp. nov., isolated from a tidal flat.</title>
        <authorList>
            <person name="Park S."/>
            <person name="Yoon J.-H."/>
        </authorList>
    </citation>
    <scope>NUCLEOTIDE SEQUENCE</scope>
    <source>
        <strain evidence="1">YSTF-M11</strain>
    </source>
</reference>
<name>A0A9X1FYW8_9RHOB</name>
<dbReference type="Proteomes" id="UP001138661">
    <property type="component" value="Unassembled WGS sequence"/>
</dbReference>
<proteinExistence type="predicted"/>
<keyword evidence="2" id="KW-1185">Reference proteome</keyword>
<protein>
    <submittedName>
        <fullName evidence="1">Uncharacterized protein</fullName>
    </submittedName>
</protein>
<comment type="caution">
    <text evidence="1">The sequence shown here is derived from an EMBL/GenBank/DDBJ whole genome shotgun (WGS) entry which is preliminary data.</text>
</comment>
<dbReference type="EMBL" id="JAHXDN010000010">
    <property type="protein sequence ID" value="MBW4710750.1"/>
    <property type="molecule type" value="Genomic_DNA"/>
</dbReference>
<organism evidence="1 2">
    <name type="scientific">Roseobacter insulae</name>
    <dbReference type="NCBI Taxonomy" id="2859783"/>
    <lineage>
        <taxon>Bacteria</taxon>
        <taxon>Pseudomonadati</taxon>
        <taxon>Pseudomonadota</taxon>
        <taxon>Alphaproteobacteria</taxon>
        <taxon>Rhodobacterales</taxon>
        <taxon>Roseobacteraceae</taxon>
        <taxon>Roseobacter</taxon>
    </lineage>
</organism>
<gene>
    <name evidence="1" type="ORF">KX928_23415</name>
</gene>
<evidence type="ECO:0000313" key="2">
    <source>
        <dbReference type="Proteomes" id="UP001138661"/>
    </source>
</evidence>
<evidence type="ECO:0000313" key="1">
    <source>
        <dbReference type="EMBL" id="MBW4710750.1"/>
    </source>
</evidence>
<dbReference type="RefSeq" id="WP_219507878.1">
    <property type="nucleotide sequence ID" value="NZ_JAHXDN010000010.1"/>
</dbReference>
<dbReference type="AlphaFoldDB" id="A0A9X1FYW8"/>
<sequence length="86" mass="9043">MTDKFKNVSTGLESPPSRLFAIVPDNDADLALVTRVINVAAAGTVKVTTVDGDEDDVFIAAGIPFPIRARRVWATGTTATGIRGLT</sequence>
<accession>A0A9X1FYW8</accession>